<evidence type="ECO:0000313" key="5">
    <source>
        <dbReference type="Proteomes" id="UP000772434"/>
    </source>
</evidence>
<dbReference type="AlphaFoldDB" id="A0A9P5PP64"/>
<protein>
    <submittedName>
        <fullName evidence="4">Uncharacterized protein</fullName>
    </submittedName>
</protein>
<accession>A0A9P5PP64</accession>
<feature type="compositionally biased region" description="Pro residues" evidence="1">
    <location>
        <begin position="76"/>
        <end position="89"/>
    </location>
</feature>
<feature type="chain" id="PRO_5040493757" evidence="3">
    <location>
        <begin position="18"/>
        <end position="328"/>
    </location>
</feature>
<feature type="compositionally biased region" description="Polar residues" evidence="1">
    <location>
        <begin position="126"/>
        <end position="138"/>
    </location>
</feature>
<dbReference type="EMBL" id="JADNRY010000083">
    <property type="protein sequence ID" value="KAF9066712.1"/>
    <property type="molecule type" value="Genomic_DNA"/>
</dbReference>
<keyword evidence="2" id="KW-0472">Membrane</keyword>
<comment type="caution">
    <text evidence="4">The sequence shown here is derived from an EMBL/GenBank/DDBJ whole genome shotgun (WGS) entry which is preliminary data.</text>
</comment>
<keyword evidence="2" id="KW-0812">Transmembrane</keyword>
<evidence type="ECO:0000313" key="4">
    <source>
        <dbReference type="EMBL" id="KAF9066712.1"/>
    </source>
</evidence>
<feature type="signal peptide" evidence="3">
    <location>
        <begin position="1"/>
        <end position="17"/>
    </location>
</feature>
<feature type="compositionally biased region" description="Pro residues" evidence="1">
    <location>
        <begin position="98"/>
        <end position="109"/>
    </location>
</feature>
<evidence type="ECO:0000256" key="2">
    <source>
        <dbReference type="SAM" id="Phobius"/>
    </source>
</evidence>
<evidence type="ECO:0000256" key="3">
    <source>
        <dbReference type="SAM" id="SignalP"/>
    </source>
</evidence>
<proteinExistence type="predicted"/>
<dbReference type="Proteomes" id="UP000772434">
    <property type="component" value="Unassembled WGS sequence"/>
</dbReference>
<keyword evidence="5" id="KW-1185">Reference proteome</keyword>
<sequence length="328" mass="35612">MIMTPFLLLALLISVEALPQPFKASAWASADFEANPHLERRNDTYFKADHLEPHSGNALVHIPAEDSYSEYSSTPPITPPPPPKAPTPPTSGRYGDRTPPPPPKAPTPPTSGRYGDRTNRRPSGGNRDSNSRPSGGNHDSNRRPSEGNRDSNRLPSGATVTLILVPLAVTMTLIVVPLRATVTLIVVPLRATVTLIVVPLMVTVTLIVVPPGATVVLILVKISILHREAILTKEIGLLTEAMDTMLLHHRPALRPDSIHTFKVPHSPGLLPEPMYIIIALEVMVPHSLWFTPYITHSPGLHTSRPPPGAHAYYHPIGGYGPPQPVFHP</sequence>
<gene>
    <name evidence="4" type="ORF">BDP27DRAFT_1365474</name>
</gene>
<feature type="region of interest" description="Disordered" evidence="1">
    <location>
        <begin position="67"/>
        <end position="155"/>
    </location>
</feature>
<reference evidence="4" key="1">
    <citation type="submission" date="2020-11" db="EMBL/GenBank/DDBJ databases">
        <authorList>
            <consortium name="DOE Joint Genome Institute"/>
            <person name="Ahrendt S."/>
            <person name="Riley R."/>
            <person name="Andreopoulos W."/>
            <person name="Labutti K."/>
            <person name="Pangilinan J."/>
            <person name="Ruiz-Duenas F.J."/>
            <person name="Barrasa J.M."/>
            <person name="Sanchez-Garcia M."/>
            <person name="Camarero S."/>
            <person name="Miyauchi S."/>
            <person name="Serrano A."/>
            <person name="Linde D."/>
            <person name="Babiker R."/>
            <person name="Drula E."/>
            <person name="Ayuso-Fernandez I."/>
            <person name="Pacheco R."/>
            <person name="Padilla G."/>
            <person name="Ferreira P."/>
            <person name="Barriuso J."/>
            <person name="Kellner H."/>
            <person name="Castanera R."/>
            <person name="Alfaro M."/>
            <person name="Ramirez L."/>
            <person name="Pisabarro A.G."/>
            <person name="Kuo A."/>
            <person name="Tritt A."/>
            <person name="Lipzen A."/>
            <person name="He G."/>
            <person name="Yan M."/>
            <person name="Ng V."/>
            <person name="Cullen D."/>
            <person name="Martin F."/>
            <person name="Rosso M.-N."/>
            <person name="Henrissat B."/>
            <person name="Hibbett D."/>
            <person name="Martinez A.T."/>
            <person name="Grigoriev I.V."/>
        </authorList>
    </citation>
    <scope>NUCLEOTIDE SEQUENCE</scope>
    <source>
        <strain evidence="4">AH 40177</strain>
    </source>
</reference>
<feature type="compositionally biased region" description="Basic and acidic residues" evidence="1">
    <location>
        <begin position="139"/>
        <end position="152"/>
    </location>
</feature>
<keyword evidence="3" id="KW-0732">Signal</keyword>
<feature type="transmembrane region" description="Helical" evidence="2">
    <location>
        <begin position="192"/>
        <end position="220"/>
    </location>
</feature>
<name>A0A9P5PP64_9AGAR</name>
<feature type="transmembrane region" description="Helical" evidence="2">
    <location>
        <begin position="158"/>
        <end position="180"/>
    </location>
</feature>
<organism evidence="4 5">
    <name type="scientific">Rhodocollybia butyracea</name>
    <dbReference type="NCBI Taxonomy" id="206335"/>
    <lineage>
        <taxon>Eukaryota</taxon>
        <taxon>Fungi</taxon>
        <taxon>Dikarya</taxon>
        <taxon>Basidiomycota</taxon>
        <taxon>Agaricomycotina</taxon>
        <taxon>Agaricomycetes</taxon>
        <taxon>Agaricomycetidae</taxon>
        <taxon>Agaricales</taxon>
        <taxon>Marasmiineae</taxon>
        <taxon>Omphalotaceae</taxon>
        <taxon>Rhodocollybia</taxon>
    </lineage>
</organism>
<evidence type="ECO:0000256" key="1">
    <source>
        <dbReference type="SAM" id="MobiDB-lite"/>
    </source>
</evidence>
<keyword evidence="2" id="KW-1133">Transmembrane helix</keyword>